<dbReference type="Gene3D" id="3.90.226.10">
    <property type="entry name" value="2-enoyl-CoA Hydratase, Chain A, domain 1"/>
    <property type="match status" value="1"/>
</dbReference>
<comment type="catalytic activity">
    <reaction evidence="5">
        <text>a (3S)-3-hydroxyacyl-CoA = a (2E)-enoyl-CoA + H2O</text>
        <dbReference type="Rhea" id="RHEA:16105"/>
        <dbReference type="ChEBI" id="CHEBI:15377"/>
        <dbReference type="ChEBI" id="CHEBI:57318"/>
        <dbReference type="ChEBI" id="CHEBI:58856"/>
        <dbReference type="EC" id="4.2.1.17"/>
    </reaction>
</comment>
<name>A0ABY3VFG7_9MYCO</name>
<evidence type="ECO:0000313" key="9">
    <source>
        <dbReference type="Proteomes" id="UP001055336"/>
    </source>
</evidence>
<keyword evidence="4" id="KW-0443">Lipid metabolism</keyword>
<comment type="catalytic activity">
    <reaction evidence="6">
        <text>a 4-saturated-(3S)-3-hydroxyacyl-CoA = a (3E)-enoyl-CoA + H2O</text>
        <dbReference type="Rhea" id="RHEA:20724"/>
        <dbReference type="ChEBI" id="CHEBI:15377"/>
        <dbReference type="ChEBI" id="CHEBI:58521"/>
        <dbReference type="ChEBI" id="CHEBI:137480"/>
        <dbReference type="EC" id="4.2.1.17"/>
    </reaction>
</comment>
<reference evidence="8" key="1">
    <citation type="submission" date="2022-08" db="EMBL/GenBank/DDBJ databases">
        <title>Whole genome sequencing of non-tuberculosis mycobacteria type-strains.</title>
        <authorList>
            <person name="Igarashi Y."/>
            <person name="Osugi A."/>
            <person name="Mitarai S."/>
        </authorList>
    </citation>
    <scope>NUCLEOTIDE SEQUENCE</scope>
    <source>
        <strain evidence="8">DSM 45127</strain>
    </source>
</reference>
<dbReference type="Pfam" id="PF00378">
    <property type="entry name" value="ECH_1"/>
    <property type="match status" value="1"/>
</dbReference>
<dbReference type="PANTHER" id="PTHR43802">
    <property type="entry name" value="ENOYL-COA HYDRATASE"/>
    <property type="match status" value="1"/>
</dbReference>
<evidence type="ECO:0000256" key="6">
    <source>
        <dbReference type="ARBA" id="ARBA00023717"/>
    </source>
</evidence>
<dbReference type="Gene3D" id="1.10.12.10">
    <property type="entry name" value="Lyase 2-enoyl-coa Hydratase, Chain A, domain 2"/>
    <property type="match status" value="1"/>
</dbReference>
<evidence type="ECO:0000256" key="2">
    <source>
        <dbReference type="ARBA" id="ARBA00005254"/>
    </source>
</evidence>
<organism evidence="8 9">
    <name type="scientific">Mycobacterium paraterrae</name>
    <dbReference type="NCBI Taxonomy" id="577492"/>
    <lineage>
        <taxon>Bacteria</taxon>
        <taxon>Bacillati</taxon>
        <taxon>Actinomycetota</taxon>
        <taxon>Actinomycetes</taxon>
        <taxon>Mycobacteriales</taxon>
        <taxon>Mycobacteriaceae</taxon>
        <taxon>Mycobacterium</taxon>
    </lineage>
</organism>
<dbReference type="CDD" id="cd06558">
    <property type="entry name" value="crotonase-like"/>
    <property type="match status" value="1"/>
</dbReference>
<dbReference type="EMBL" id="CP092488">
    <property type="protein sequence ID" value="UMB68159.1"/>
    <property type="molecule type" value="Genomic_DNA"/>
</dbReference>
<comment type="function">
    <text evidence="1">Could possibly oxidize fatty acids using specific components.</text>
</comment>
<comment type="similarity">
    <text evidence="2 7">Belongs to the enoyl-CoA hydratase/isomerase family.</text>
</comment>
<evidence type="ECO:0000256" key="5">
    <source>
        <dbReference type="ARBA" id="ARBA00023709"/>
    </source>
</evidence>
<evidence type="ECO:0000256" key="3">
    <source>
        <dbReference type="ARBA" id="ARBA00022832"/>
    </source>
</evidence>
<protein>
    <submittedName>
        <fullName evidence="8">Enoyl-CoA hydratase/isomerase family protein</fullName>
    </submittedName>
</protein>
<keyword evidence="9" id="KW-1185">Reference proteome</keyword>
<evidence type="ECO:0000256" key="1">
    <source>
        <dbReference type="ARBA" id="ARBA00002994"/>
    </source>
</evidence>
<dbReference type="InterPro" id="IPR029045">
    <property type="entry name" value="ClpP/crotonase-like_dom_sf"/>
</dbReference>
<dbReference type="InterPro" id="IPR001753">
    <property type="entry name" value="Enoyl-CoA_hydra/iso"/>
</dbReference>
<evidence type="ECO:0000256" key="7">
    <source>
        <dbReference type="RuleBase" id="RU003707"/>
    </source>
</evidence>
<dbReference type="PROSITE" id="PS00166">
    <property type="entry name" value="ENOYL_COA_HYDRATASE"/>
    <property type="match status" value="1"/>
</dbReference>
<gene>
    <name evidence="8" type="ORF">MKK62_17100</name>
</gene>
<keyword evidence="3" id="KW-0276">Fatty acid metabolism</keyword>
<evidence type="ECO:0000313" key="8">
    <source>
        <dbReference type="EMBL" id="UMB68159.1"/>
    </source>
</evidence>
<dbReference type="PANTHER" id="PTHR43802:SF1">
    <property type="entry name" value="IP11341P-RELATED"/>
    <property type="match status" value="1"/>
</dbReference>
<dbReference type="RefSeq" id="WP_240258621.1">
    <property type="nucleotide sequence ID" value="NZ_CP092488.2"/>
</dbReference>
<dbReference type="InterPro" id="IPR014748">
    <property type="entry name" value="Enoyl-CoA_hydra_C"/>
</dbReference>
<dbReference type="InterPro" id="IPR018376">
    <property type="entry name" value="Enoyl-CoA_hyd/isom_CS"/>
</dbReference>
<proteinExistence type="inferred from homology"/>
<dbReference type="Proteomes" id="UP001055336">
    <property type="component" value="Chromosome"/>
</dbReference>
<accession>A0ABY3VFG7</accession>
<evidence type="ECO:0000256" key="4">
    <source>
        <dbReference type="ARBA" id="ARBA00023098"/>
    </source>
</evidence>
<sequence>MTHQIRVEVSADHVATVEFERGPRNHFDTALIAELADAFERLDADPRARAIVLCSAGRHFCAGADLPGALSGSAPSVEGSTGSLYDEAARLFATHTPVVAAVHGAAVGGGLGLALAADFRVASPSTRFVANFSRLGLHQGFGITVTLPAVVGSQRAQDLLYTGREVPGDEAASIGLCDRLTPDGEVRAGAHALAAKIATSAPLAVVSIRKTLRGDLAERVRAATALEQAEQLRLAATADFVEGVAATAERRAPRFTGS</sequence>
<dbReference type="SUPFAM" id="SSF52096">
    <property type="entry name" value="ClpP/crotonase"/>
    <property type="match status" value="1"/>
</dbReference>